<dbReference type="GO" id="GO:0005615">
    <property type="term" value="C:extracellular space"/>
    <property type="evidence" value="ECO:0007669"/>
    <property type="project" value="UniProtKB-KW"/>
</dbReference>
<keyword evidence="1" id="KW-0202">Cytokine</keyword>
<dbReference type="Proteomes" id="UP001187315">
    <property type="component" value="Unassembled WGS sequence"/>
</dbReference>
<dbReference type="SMART" id="SM00199">
    <property type="entry name" value="SCY"/>
    <property type="match status" value="1"/>
</dbReference>
<evidence type="ECO:0000256" key="1">
    <source>
        <dbReference type="ARBA" id="ARBA00022514"/>
    </source>
</evidence>
<evidence type="ECO:0000313" key="4">
    <source>
        <dbReference type="EMBL" id="KAK2838353.1"/>
    </source>
</evidence>
<dbReference type="GO" id="GO:0006955">
    <property type="term" value="P:immune response"/>
    <property type="evidence" value="ECO:0007669"/>
    <property type="project" value="InterPro"/>
</dbReference>
<keyword evidence="5" id="KW-1185">Reference proteome</keyword>
<dbReference type="Gene3D" id="2.40.50.40">
    <property type="match status" value="1"/>
</dbReference>
<dbReference type="SUPFAM" id="SSF54117">
    <property type="entry name" value="Interleukin 8-like chemokines"/>
    <property type="match status" value="1"/>
</dbReference>
<dbReference type="Pfam" id="PF00048">
    <property type="entry name" value="IL8"/>
    <property type="match status" value="1"/>
</dbReference>
<evidence type="ECO:0000256" key="2">
    <source>
        <dbReference type="SAM" id="SignalP"/>
    </source>
</evidence>
<sequence>MRNLMALLFLLSLCSLHLVFSAPSSLDYKTQCCQDTTTIRIPERNIVKFWWTSSNCPIKAVVFETPKKKLCLNPTTAWVIKYLKKHRTSGQ</sequence>
<feature type="domain" description="Chemokine interleukin-8-like" evidence="3">
    <location>
        <begin position="29"/>
        <end position="86"/>
    </location>
</feature>
<comment type="caution">
    <text evidence="4">The sequence shown here is derived from an EMBL/GenBank/DDBJ whole genome shotgun (WGS) entry which is preliminary data.</text>
</comment>
<dbReference type="InterPro" id="IPR036048">
    <property type="entry name" value="Interleukin_8-like_sf"/>
</dbReference>
<feature type="chain" id="PRO_5041716344" description="Chemokine interleukin-8-like domain-containing protein" evidence="2">
    <location>
        <begin position="22"/>
        <end position="91"/>
    </location>
</feature>
<name>A0AA88SP68_TACVA</name>
<dbReference type="InterPro" id="IPR039809">
    <property type="entry name" value="Chemokine_b/g/d"/>
</dbReference>
<gene>
    <name evidence="4" type="ORF">Q7C36_013167</name>
</gene>
<evidence type="ECO:0000259" key="3">
    <source>
        <dbReference type="SMART" id="SM00199"/>
    </source>
</evidence>
<keyword evidence="2" id="KW-0732">Signal</keyword>
<feature type="signal peptide" evidence="2">
    <location>
        <begin position="1"/>
        <end position="21"/>
    </location>
</feature>
<dbReference type="EMBL" id="JAVHJS010000013">
    <property type="protein sequence ID" value="KAK2838353.1"/>
    <property type="molecule type" value="Genomic_DNA"/>
</dbReference>
<dbReference type="GO" id="GO:0008009">
    <property type="term" value="F:chemokine activity"/>
    <property type="evidence" value="ECO:0007669"/>
    <property type="project" value="InterPro"/>
</dbReference>
<dbReference type="AlphaFoldDB" id="A0AA88SP68"/>
<protein>
    <recommendedName>
        <fullName evidence="3">Chemokine interleukin-8-like domain-containing protein</fullName>
    </recommendedName>
</protein>
<evidence type="ECO:0000313" key="5">
    <source>
        <dbReference type="Proteomes" id="UP001187315"/>
    </source>
</evidence>
<accession>A0AA88SP68</accession>
<reference evidence="4" key="1">
    <citation type="submission" date="2023-08" db="EMBL/GenBank/DDBJ databases">
        <title>Pelteobagrus vachellii genome.</title>
        <authorList>
            <person name="Liu H."/>
        </authorList>
    </citation>
    <scope>NUCLEOTIDE SEQUENCE</scope>
    <source>
        <strain evidence="4">PRFRI_2022a</strain>
        <tissue evidence="4">Muscle</tissue>
    </source>
</reference>
<organism evidence="4 5">
    <name type="scientific">Tachysurus vachellii</name>
    <name type="common">Darkbarbel catfish</name>
    <name type="synonym">Pelteobagrus vachellii</name>
    <dbReference type="NCBI Taxonomy" id="175792"/>
    <lineage>
        <taxon>Eukaryota</taxon>
        <taxon>Metazoa</taxon>
        <taxon>Chordata</taxon>
        <taxon>Craniata</taxon>
        <taxon>Vertebrata</taxon>
        <taxon>Euteleostomi</taxon>
        <taxon>Actinopterygii</taxon>
        <taxon>Neopterygii</taxon>
        <taxon>Teleostei</taxon>
        <taxon>Ostariophysi</taxon>
        <taxon>Siluriformes</taxon>
        <taxon>Bagridae</taxon>
        <taxon>Tachysurus</taxon>
    </lineage>
</organism>
<dbReference type="InterPro" id="IPR001811">
    <property type="entry name" value="Chemokine_IL8-like_dom"/>
</dbReference>
<dbReference type="PANTHER" id="PTHR12015">
    <property type="entry name" value="SMALL INDUCIBLE CYTOKINE A"/>
    <property type="match status" value="1"/>
</dbReference>
<proteinExistence type="predicted"/>